<dbReference type="Proteomes" id="UP000234951">
    <property type="component" value="Unassembled WGS sequence"/>
</dbReference>
<gene>
    <name evidence="1" type="ORF">CU635_06945</name>
    <name evidence="2" type="ORF">CVD25_13060</name>
</gene>
<dbReference type="OrthoDB" id="116421at2"/>
<dbReference type="AlphaFoldDB" id="A0A2N5GNE9"/>
<accession>A0A2N5GNE9</accession>
<sequence length="261" mass="29624">MGKKTIAIGEHHFLILSKHKNVLKFLNQNFQQCNPQDNVERYMQIRIEGDYGIPFVGYKVEVIKSVDKICFRRADYQIETDLDHKTATVRVYNDLALKHALMNLYSSFILHHNWGLLIHSSCAIDKGEAHIFAGQSGAGKSTAARLSHPRDVLSDEATLVKITPDAVTVFNSPFRSEITANGPGESAPLASIQILYHALENNRVKLRKPDALIHLMDKVFYWAHSPEETNRILGLLRTMVGTVPAYELHFKKDQTFWELIS</sequence>
<dbReference type="EMBL" id="PGVA01000014">
    <property type="protein sequence ID" value="PLR84036.1"/>
    <property type="molecule type" value="Genomic_DNA"/>
</dbReference>
<reference evidence="1 3" key="1">
    <citation type="submission" date="2017-11" db="EMBL/GenBank/DDBJ databases">
        <title>Comparitive Functional Genomics of Dry Heat Resistant strains isolated from the Viking Spacecraft.</title>
        <authorList>
            <person name="Seuylemezian A."/>
            <person name="Cooper K."/>
            <person name="Vaishampayan P."/>
        </authorList>
    </citation>
    <scope>NUCLEOTIDE SEQUENCE [LARGE SCALE GENOMIC DNA]</scope>
    <source>
        <strain evidence="1 3">M4.6</strain>
    </source>
</reference>
<comment type="caution">
    <text evidence="1">The sequence shown here is derived from an EMBL/GenBank/DDBJ whole genome shotgun (WGS) entry which is preliminary data.</text>
</comment>
<organism evidence="1 3">
    <name type="scientific">Bacillus canaveralius</name>
    <dbReference type="NCBI Taxonomy" id="1403243"/>
    <lineage>
        <taxon>Bacteria</taxon>
        <taxon>Bacillati</taxon>
        <taxon>Bacillota</taxon>
        <taxon>Bacilli</taxon>
        <taxon>Bacillales</taxon>
        <taxon>Bacillaceae</taxon>
        <taxon>Bacillus</taxon>
    </lineage>
</organism>
<dbReference type="RefSeq" id="WP_101576444.1">
    <property type="nucleotide sequence ID" value="NZ_PGVA01000014.1"/>
</dbReference>
<evidence type="ECO:0000313" key="4">
    <source>
        <dbReference type="Proteomes" id="UP000235114"/>
    </source>
</evidence>
<dbReference type="SUPFAM" id="SSF53795">
    <property type="entry name" value="PEP carboxykinase-like"/>
    <property type="match status" value="1"/>
</dbReference>
<evidence type="ECO:0000313" key="1">
    <source>
        <dbReference type="EMBL" id="PLR84036.1"/>
    </source>
</evidence>
<dbReference type="Proteomes" id="UP000235114">
    <property type="component" value="Unassembled WGS sequence"/>
</dbReference>
<keyword evidence="4" id="KW-1185">Reference proteome</keyword>
<dbReference type="EMBL" id="PGVD01000033">
    <property type="protein sequence ID" value="PLR96319.1"/>
    <property type="molecule type" value="Genomic_DNA"/>
</dbReference>
<proteinExistence type="predicted"/>
<evidence type="ECO:0000313" key="2">
    <source>
        <dbReference type="EMBL" id="PLR96319.1"/>
    </source>
</evidence>
<protein>
    <submittedName>
        <fullName evidence="1">Uncharacterized protein</fullName>
    </submittedName>
</protein>
<reference evidence="2 4" key="2">
    <citation type="submission" date="2017-12" db="EMBL/GenBank/DDBJ databases">
        <title>Comparative Functional Genomics of Dry Heat Resistant strains isolated from the Viking Spacecraft.</title>
        <authorList>
            <person name="Seuylemezian A."/>
            <person name="Cooper K."/>
            <person name="Vaishampayan P."/>
        </authorList>
    </citation>
    <scope>NUCLEOTIDE SEQUENCE [LARGE SCALE GENOMIC DNA]</scope>
    <source>
        <strain evidence="2 4">ATCC 29669</strain>
    </source>
</reference>
<name>A0A2N5GNE9_9BACI</name>
<evidence type="ECO:0000313" key="3">
    <source>
        <dbReference type="Proteomes" id="UP000234951"/>
    </source>
</evidence>